<dbReference type="Gene3D" id="1.20.120.430">
    <property type="entry name" value="tRNA modification GTPase MnmE domain 2"/>
    <property type="match status" value="1"/>
</dbReference>
<dbReference type="NCBIfam" id="NF003661">
    <property type="entry name" value="PRK05291.1-3"/>
    <property type="match status" value="1"/>
</dbReference>
<reference evidence="8" key="1">
    <citation type="submission" date="2023-06" db="EMBL/GenBank/DDBJ databases">
        <title>Genomic analysis of the entomopathogenic nematode Steinernema hermaphroditum.</title>
        <authorList>
            <person name="Schwarz E.M."/>
            <person name="Heppert J.K."/>
            <person name="Baniya A."/>
            <person name="Schwartz H.T."/>
            <person name="Tan C.-H."/>
            <person name="Antoshechkin I."/>
            <person name="Sternberg P.W."/>
            <person name="Goodrich-Blair H."/>
            <person name="Dillman A.R."/>
        </authorList>
    </citation>
    <scope>NUCLEOTIDE SEQUENCE</scope>
    <source>
        <strain evidence="8">PS9179</strain>
        <tissue evidence="8">Whole animal</tissue>
    </source>
</reference>
<dbReference type="PRINTS" id="PR00449">
    <property type="entry name" value="RASTRNSFRMNG"/>
</dbReference>
<dbReference type="NCBIfam" id="TIGR00450">
    <property type="entry name" value="mnmE_trmE_thdF"/>
    <property type="match status" value="1"/>
</dbReference>
<dbReference type="AlphaFoldDB" id="A0AA39M9W6"/>
<accession>A0AA39M9W6</accession>
<comment type="similarity">
    <text evidence="2 6">Belongs to the TRAFAC class TrmE-Era-EngA-EngB-Septin-like GTPase superfamily. TrmE GTPase family.</text>
</comment>
<dbReference type="Gene3D" id="3.40.50.300">
    <property type="entry name" value="P-loop containing nucleotide triphosphate hydrolases"/>
    <property type="match status" value="1"/>
</dbReference>
<dbReference type="InterPro" id="IPR006073">
    <property type="entry name" value="GTP-bd"/>
</dbReference>
<dbReference type="Pfam" id="PF10396">
    <property type="entry name" value="TrmE_N"/>
    <property type="match status" value="1"/>
</dbReference>
<evidence type="ECO:0000259" key="7">
    <source>
        <dbReference type="PROSITE" id="PS51709"/>
    </source>
</evidence>
<dbReference type="InterPro" id="IPR027368">
    <property type="entry name" value="MnmE_dom2"/>
</dbReference>
<evidence type="ECO:0000313" key="9">
    <source>
        <dbReference type="Proteomes" id="UP001175271"/>
    </source>
</evidence>
<dbReference type="InterPro" id="IPR027266">
    <property type="entry name" value="TrmE/GcvT-like"/>
</dbReference>
<dbReference type="SUPFAM" id="SSF52540">
    <property type="entry name" value="P-loop containing nucleoside triphosphate hydrolases"/>
    <property type="match status" value="1"/>
</dbReference>
<dbReference type="GO" id="GO:0003924">
    <property type="term" value="F:GTPase activity"/>
    <property type="evidence" value="ECO:0007669"/>
    <property type="project" value="InterPro"/>
</dbReference>
<dbReference type="HAMAP" id="MF_00379">
    <property type="entry name" value="GTPase_MnmE"/>
    <property type="match status" value="1"/>
</dbReference>
<dbReference type="PANTHER" id="PTHR42714:SF2">
    <property type="entry name" value="TRNA MODIFICATION GTPASE GTPBP3, MITOCHONDRIAL"/>
    <property type="match status" value="1"/>
</dbReference>
<dbReference type="PROSITE" id="PS51709">
    <property type="entry name" value="G_TRME"/>
    <property type="match status" value="1"/>
</dbReference>
<comment type="subcellular location">
    <subcellularLocation>
        <location evidence="1">Mitochondrion</location>
    </subcellularLocation>
</comment>
<evidence type="ECO:0000256" key="6">
    <source>
        <dbReference type="RuleBase" id="RU003313"/>
    </source>
</evidence>
<keyword evidence="3 6" id="KW-0819">tRNA processing</keyword>
<dbReference type="PANTHER" id="PTHR42714">
    <property type="entry name" value="TRNA MODIFICATION GTPASE GTPBP3"/>
    <property type="match status" value="1"/>
</dbReference>
<keyword evidence="5 6" id="KW-0342">GTP-binding</keyword>
<dbReference type="FunFam" id="3.30.1360.120:FF:000007">
    <property type="entry name" value="tRNA modification GTPase GTPBP3, mitochondrial"/>
    <property type="match status" value="1"/>
</dbReference>
<dbReference type="Gene3D" id="3.30.1360.120">
    <property type="entry name" value="Probable tRNA modification gtpase trme, domain 1"/>
    <property type="match status" value="1"/>
</dbReference>
<dbReference type="CDD" id="cd14858">
    <property type="entry name" value="TrmE_N"/>
    <property type="match status" value="1"/>
</dbReference>
<dbReference type="CDD" id="cd04164">
    <property type="entry name" value="trmE"/>
    <property type="match status" value="1"/>
</dbReference>
<evidence type="ECO:0000256" key="4">
    <source>
        <dbReference type="ARBA" id="ARBA00022741"/>
    </source>
</evidence>
<dbReference type="InterPro" id="IPR027417">
    <property type="entry name" value="P-loop_NTPase"/>
</dbReference>
<dbReference type="GO" id="GO:0002098">
    <property type="term" value="P:tRNA wobble uridine modification"/>
    <property type="evidence" value="ECO:0007669"/>
    <property type="project" value="TreeGrafter"/>
</dbReference>
<evidence type="ECO:0000256" key="2">
    <source>
        <dbReference type="ARBA" id="ARBA00011043"/>
    </source>
</evidence>
<protein>
    <recommendedName>
        <fullName evidence="7">TrmE-type G domain-containing protein</fullName>
    </recommendedName>
</protein>
<dbReference type="NCBIfam" id="TIGR00231">
    <property type="entry name" value="small_GTP"/>
    <property type="match status" value="1"/>
</dbReference>
<dbReference type="Pfam" id="PF01926">
    <property type="entry name" value="MMR_HSR1"/>
    <property type="match status" value="1"/>
</dbReference>
<dbReference type="GO" id="GO:0005525">
    <property type="term" value="F:GTP binding"/>
    <property type="evidence" value="ECO:0007669"/>
    <property type="project" value="UniProtKB-KW"/>
</dbReference>
<dbReference type="InterPro" id="IPR025867">
    <property type="entry name" value="MnmE_helical"/>
</dbReference>
<comment type="caution">
    <text evidence="8">The sequence shown here is derived from an EMBL/GenBank/DDBJ whole genome shotgun (WGS) entry which is preliminary data.</text>
</comment>
<dbReference type="GO" id="GO:0030488">
    <property type="term" value="P:tRNA methylation"/>
    <property type="evidence" value="ECO:0007669"/>
    <property type="project" value="TreeGrafter"/>
</dbReference>
<name>A0AA39M9W6_9BILA</name>
<proteinExistence type="inferred from homology"/>
<dbReference type="EMBL" id="JAUCMV010000001">
    <property type="protein sequence ID" value="KAK0426377.1"/>
    <property type="molecule type" value="Genomic_DNA"/>
</dbReference>
<keyword evidence="9" id="KW-1185">Reference proteome</keyword>
<evidence type="ECO:0000313" key="8">
    <source>
        <dbReference type="EMBL" id="KAK0426377.1"/>
    </source>
</evidence>
<feature type="domain" description="TrmE-type G" evidence="7">
    <location>
        <begin position="216"/>
        <end position="382"/>
    </location>
</feature>
<dbReference type="InterPro" id="IPR018948">
    <property type="entry name" value="GTP-bd_TrmE_N"/>
</dbReference>
<sequence length="459" mass="50254">MTTRALSKTIFALSSGSPPSAIAVIRLSGSESKNCLKRLTKKSRFRPRELFYAPLFDSSSRLLDRSMAVYMPGPHTFTGEDTVEFYVHGGRAVVNAVMEALKKMPNVDSAKAGEFTKRAFFNGKMDLSQVEALGDLISAETERQRALALSQDNIAKLLRPLRERLLHLMARFEAAIDFADDVELDRSEHDAAVREILQALKAMRESARKGCLIKEGARVALVGRTNVGKSSLINKLAEREVAIVSSISGTTRDSLEARIQLNALPVVVTDTAGIRESDCELETEGIRRSIRRAQEANVVLLVVDLSRCGTLNNEVEYLLKQIGELNASTAVTVVLNKADLWKGNEGDLVLDNKYSDFSVVRTSCKTDSGVSFLVESMSKTLGDLAGEESSADGVVLSRFRQIQLIDEATEELEEFEFADDGAIAAQHLRNCADLIGEVAGAIVNEQILDSIFSQFCIGK</sequence>
<organism evidence="8 9">
    <name type="scientific">Steinernema hermaphroditum</name>
    <dbReference type="NCBI Taxonomy" id="289476"/>
    <lineage>
        <taxon>Eukaryota</taxon>
        <taxon>Metazoa</taxon>
        <taxon>Ecdysozoa</taxon>
        <taxon>Nematoda</taxon>
        <taxon>Chromadorea</taxon>
        <taxon>Rhabditida</taxon>
        <taxon>Tylenchina</taxon>
        <taxon>Panagrolaimomorpha</taxon>
        <taxon>Strongyloidoidea</taxon>
        <taxon>Steinernematidae</taxon>
        <taxon>Steinernema</taxon>
    </lineage>
</organism>
<keyword evidence="4 6" id="KW-0547">Nucleotide-binding</keyword>
<dbReference type="GO" id="GO:0005739">
    <property type="term" value="C:mitochondrion"/>
    <property type="evidence" value="ECO:0007669"/>
    <property type="project" value="UniProtKB-SubCell"/>
</dbReference>
<evidence type="ECO:0000256" key="1">
    <source>
        <dbReference type="ARBA" id="ARBA00004173"/>
    </source>
</evidence>
<evidence type="ECO:0000256" key="3">
    <source>
        <dbReference type="ARBA" id="ARBA00022694"/>
    </source>
</evidence>
<evidence type="ECO:0000256" key="5">
    <source>
        <dbReference type="ARBA" id="ARBA00023134"/>
    </source>
</evidence>
<dbReference type="InterPro" id="IPR031168">
    <property type="entry name" value="G_TrmE"/>
</dbReference>
<dbReference type="InterPro" id="IPR005225">
    <property type="entry name" value="Small_GTP-bd"/>
</dbReference>
<dbReference type="InterPro" id="IPR004520">
    <property type="entry name" value="GTPase_MnmE"/>
</dbReference>
<dbReference type="Proteomes" id="UP001175271">
    <property type="component" value="Unassembled WGS sequence"/>
</dbReference>
<gene>
    <name evidence="8" type="ORF">QR680_009677</name>
</gene>
<dbReference type="Pfam" id="PF12631">
    <property type="entry name" value="MnmE_helical"/>
    <property type="match status" value="1"/>
</dbReference>